<dbReference type="InterPro" id="IPR036890">
    <property type="entry name" value="HATPase_C_sf"/>
</dbReference>
<dbReference type="SMART" id="SM00331">
    <property type="entry name" value="PP2C_SIG"/>
    <property type="match status" value="1"/>
</dbReference>
<dbReference type="SUPFAM" id="SSF55874">
    <property type="entry name" value="ATPase domain of HSP90 chaperone/DNA topoisomerase II/histidine kinase"/>
    <property type="match status" value="1"/>
</dbReference>
<dbReference type="InterPro" id="IPR001932">
    <property type="entry name" value="PPM-type_phosphatase-like_dom"/>
</dbReference>
<dbReference type="InterPro" id="IPR003594">
    <property type="entry name" value="HATPase_dom"/>
</dbReference>
<keyword evidence="5" id="KW-1185">Reference proteome</keyword>
<dbReference type="Pfam" id="PF07228">
    <property type="entry name" value="SpoIIE"/>
    <property type="match status" value="1"/>
</dbReference>
<dbReference type="Proteomes" id="UP000283832">
    <property type="component" value="Unassembled WGS sequence"/>
</dbReference>
<accession>A0A418MY17</accession>
<dbReference type="GO" id="GO:0016301">
    <property type="term" value="F:kinase activity"/>
    <property type="evidence" value="ECO:0007669"/>
    <property type="project" value="UniProtKB-KW"/>
</dbReference>
<feature type="compositionally biased region" description="Low complexity" evidence="2">
    <location>
        <begin position="1"/>
        <end position="23"/>
    </location>
</feature>
<keyword evidence="4" id="KW-0808">Transferase</keyword>
<organism evidence="4 5">
    <name type="scientific">Micromonospora radicis</name>
    <dbReference type="NCBI Taxonomy" id="1894971"/>
    <lineage>
        <taxon>Bacteria</taxon>
        <taxon>Bacillati</taxon>
        <taxon>Actinomycetota</taxon>
        <taxon>Actinomycetes</taxon>
        <taxon>Micromonosporales</taxon>
        <taxon>Micromonosporaceae</taxon>
        <taxon>Micromonospora</taxon>
    </lineage>
</organism>
<dbReference type="RefSeq" id="WP_119573926.1">
    <property type="nucleotide sequence ID" value="NZ_QXEC01000005.1"/>
</dbReference>
<sequence length="708" mass="74627">MPGTVGRVPTPAGPVPGARAPGTAGVGGPDEWHGTRLGPRESWDVAVRAAVEIVLASPAPMALHLGDELLLIYNDAYAELIGDRHPRAVGQPAAEVFAEVWQTSGVGDVVEHTYRTGEPYLERQVALPLGPAGELDQAVYLRACSAVRDSRGDICGVLSVVAETSPATRQLQELSEFAAALSGTLTLDDVARVALRYALTAFDADRVTFTVDDGGSTGGWRMVRRIRGELVDEADERLPPLWRRGPADWAAPAVRSAGSGRASYTDDGQPLRDVAADRHDEKIRALAAVPLRASAVRGALTVGYRSAHAWSAPERALLSASAELVGQAAERARRFETQHGTAQLLQRSMLPENLPGLPRLRIAARYDPGVDGNAAGGDFYDAFVLPTGELGVVLGDVAGHDVQAAARMGQVRAALRALALNDPRPDHVLAGLDHLVSSLGAEAGTYELFATVVFGVIDVDRERVTLASAGHPAPLIRRCSSAGEPRAEYLQVPAGAPLGVGYRPATSTVAFPPGDTLLLFSDGVVERRRQGLSHGLARLAESVAAAHSGDPRALCAAATAAVPGATEDDVAVLAVEYALRPSRSARMEVPAEPTAPSRVRHWLTAQLTEWRVAESVIGAAVLCTSELTTNALLHAGTAARVEIDLSPERLLVSVADSGSRGTVTRARTDTLSSRGRGLGLIEELSDAWGTDPTVRGSTVWFEILTPPE</sequence>
<dbReference type="PANTHER" id="PTHR43156:SF2">
    <property type="entry name" value="STAGE II SPORULATION PROTEIN E"/>
    <property type="match status" value="1"/>
</dbReference>
<dbReference type="GO" id="GO:0016791">
    <property type="term" value="F:phosphatase activity"/>
    <property type="evidence" value="ECO:0007669"/>
    <property type="project" value="TreeGrafter"/>
</dbReference>
<dbReference type="PANTHER" id="PTHR43156">
    <property type="entry name" value="STAGE II SPORULATION PROTEIN E-RELATED"/>
    <property type="match status" value="1"/>
</dbReference>
<dbReference type="InterPro" id="IPR036457">
    <property type="entry name" value="PPM-type-like_dom_sf"/>
</dbReference>
<keyword evidence="4" id="KW-0418">Kinase</keyword>
<dbReference type="InterPro" id="IPR029016">
    <property type="entry name" value="GAF-like_dom_sf"/>
</dbReference>
<evidence type="ECO:0000313" key="4">
    <source>
        <dbReference type="EMBL" id="RIV39597.1"/>
    </source>
</evidence>
<evidence type="ECO:0000256" key="2">
    <source>
        <dbReference type="SAM" id="MobiDB-lite"/>
    </source>
</evidence>
<dbReference type="CDD" id="cd16936">
    <property type="entry name" value="HATPase_RsbW-like"/>
    <property type="match status" value="1"/>
</dbReference>
<proteinExistence type="predicted"/>
<dbReference type="OrthoDB" id="118142at2"/>
<dbReference type="EMBL" id="QXEC01000005">
    <property type="protein sequence ID" value="RIV39597.1"/>
    <property type="molecule type" value="Genomic_DNA"/>
</dbReference>
<comment type="caution">
    <text evidence="4">The sequence shown here is derived from an EMBL/GenBank/DDBJ whole genome shotgun (WGS) entry which is preliminary data.</text>
</comment>
<dbReference type="Gene3D" id="3.30.450.40">
    <property type="match status" value="1"/>
</dbReference>
<dbReference type="Gene3D" id="3.30.450.20">
    <property type="entry name" value="PAS domain"/>
    <property type="match status" value="1"/>
</dbReference>
<keyword evidence="1" id="KW-0378">Hydrolase</keyword>
<dbReference type="SUPFAM" id="SSF55781">
    <property type="entry name" value="GAF domain-like"/>
    <property type="match status" value="1"/>
</dbReference>
<dbReference type="Gene3D" id="3.30.565.10">
    <property type="entry name" value="Histidine kinase-like ATPase, C-terminal domain"/>
    <property type="match status" value="1"/>
</dbReference>
<dbReference type="InterPro" id="IPR052016">
    <property type="entry name" value="Bact_Sigma-Reg"/>
</dbReference>
<name>A0A418MY17_9ACTN</name>
<protein>
    <submittedName>
        <fullName evidence="4">Histidine kinase</fullName>
    </submittedName>
</protein>
<evidence type="ECO:0000259" key="3">
    <source>
        <dbReference type="SMART" id="SM00331"/>
    </source>
</evidence>
<dbReference type="AlphaFoldDB" id="A0A418MY17"/>
<dbReference type="Pfam" id="PF13185">
    <property type="entry name" value="GAF_2"/>
    <property type="match status" value="1"/>
</dbReference>
<dbReference type="InterPro" id="IPR003018">
    <property type="entry name" value="GAF"/>
</dbReference>
<gene>
    <name evidence="4" type="ORF">D2L64_07150</name>
</gene>
<dbReference type="Gene3D" id="3.60.40.10">
    <property type="entry name" value="PPM-type phosphatase domain"/>
    <property type="match status" value="1"/>
</dbReference>
<feature type="region of interest" description="Disordered" evidence="2">
    <location>
        <begin position="1"/>
        <end position="37"/>
    </location>
</feature>
<reference evidence="4 5" key="1">
    <citation type="submission" date="2018-08" db="EMBL/GenBank/DDBJ databases">
        <title>Jishengella sp. nov., isolated from a root of Azadirachta indica A. Juss. var. siamensis Valenton.</title>
        <authorList>
            <person name="Kuncharoen N."/>
            <person name="Tanasupawat S."/>
            <person name="Kudo T."/>
            <person name="Ohkuma M."/>
        </authorList>
    </citation>
    <scope>NUCLEOTIDE SEQUENCE [LARGE SCALE GENOMIC DNA]</scope>
    <source>
        <strain evidence="4 5">AZ1-13</strain>
    </source>
</reference>
<evidence type="ECO:0000256" key="1">
    <source>
        <dbReference type="ARBA" id="ARBA00022801"/>
    </source>
</evidence>
<dbReference type="Pfam" id="PF13581">
    <property type="entry name" value="HATPase_c_2"/>
    <property type="match status" value="1"/>
</dbReference>
<feature type="domain" description="PPM-type phosphatase" evidence="3">
    <location>
        <begin position="357"/>
        <end position="577"/>
    </location>
</feature>
<evidence type="ECO:0000313" key="5">
    <source>
        <dbReference type="Proteomes" id="UP000283832"/>
    </source>
</evidence>